<dbReference type="Proteomes" id="UP000027059">
    <property type="component" value="Chromosome"/>
</dbReference>
<sequence length="65" mass="7666">MDCPRCHNEMIEEEFSDLRDDTGYMNFRGWRCILCGEIVDSVILENRKNRPAPLVGRNRKIMAYS</sequence>
<dbReference type="EMBL" id="CP007243">
    <property type="protein sequence ID" value="AIA30907.1"/>
    <property type="molecule type" value="Genomic_DNA"/>
</dbReference>
<reference evidence="2" key="1">
    <citation type="submission" date="2014-02" db="EMBL/GenBank/DDBJ databases">
        <title>Complete genome sequence and comparative genomic analysis of the nitrogen-fixing bacterium Leptospirillum ferriphilum YSK.</title>
        <authorList>
            <person name="Guo X."/>
            <person name="Yin H."/>
            <person name="Liang Y."/>
            <person name="Hu Q."/>
            <person name="Ma L."/>
            <person name="Xiao Y."/>
            <person name="Zhang X."/>
            <person name="Qiu G."/>
            <person name="Liu X."/>
        </authorList>
    </citation>
    <scope>NUCLEOTIDE SEQUENCE [LARGE SCALE GENOMIC DNA]</scope>
    <source>
        <strain evidence="2">YSK</strain>
    </source>
</reference>
<proteinExistence type="predicted"/>
<accession>A0A059Y0C3</accession>
<reference evidence="1 2" key="2">
    <citation type="journal article" date="2015" name="Biomed. Res. Int.">
        <title>Effects of Arsenite Resistance on the Growth and Functional Gene Expression of Leptospirillum ferriphilum and Acidithiobacillus thiooxidans in Pure Culture and Coculture.</title>
        <authorList>
            <person name="Jiang H."/>
            <person name="Liang Y."/>
            <person name="Yin H."/>
            <person name="Xiao Y."/>
            <person name="Guo X."/>
            <person name="Xu Y."/>
            <person name="Hu Q."/>
            <person name="Liu H."/>
            <person name="Liu X."/>
        </authorList>
    </citation>
    <scope>NUCLEOTIDE SEQUENCE [LARGE SCALE GENOMIC DNA]</scope>
    <source>
        <strain evidence="1 2">YSK</strain>
    </source>
</reference>
<evidence type="ECO:0000313" key="1">
    <source>
        <dbReference type="EMBL" id="AIA30907.1"/>
    </source>
</evidence>
<organism evidence="1 2">
    <name type="scientific">Leptospirillum ferriphilum YSK</name>
    <dbReference type="NCBI Taxonomy" id="1441628"/>
    <lineage>
        <taxon>Bacteria</taxon>
        <taxon>Pseudomonadati</taxon>
        <taxon>Nitrospirota</taxon>
        <taxon>Nitrospiria</taxon>
        <taxon>Nitrospirales</taxon>
        <taxon>Nitrospiraceae</taxon>
        <taxon>Leptospirillum</taxon>
    </lineage>
</organism>
<gene>
    <name evidence="1" type="ORF">Y981_09690</name>
</gene>
<dbReference type="HOGENOM" id="CLU_206536_0_0_0"/>
<dbReference type="KEGG" id="lfp:Y981_09690"/>
<evidence type="ECO:0000313" key="2">
    <source>
        <dbReference type="Proteomes" id="UP000027059"/>
    </source>
</evidence>
<dbReference type="AlphaFoldDB" id="A0A059Y0C3"/>
<name>A0A059Y0C3_9BACT</name>
<keyword evidence="2" id="KW-1185">Reference proteome</keyword>
<protein>
    <submittedName>
        <fullName evidence="1">Uncharacterized protein</fullName>
    </submittedName>
</protein>